<evidence type="ECO:0000256" key="1">
    <source>
        <dbReference type="SAM" id="MobiDB-lite"/>
    </source>
</evidence>
<evidence type="ECO:0000313" key="2">
    <source>
        <dbReference type="EMBL" id="TGJ62458.1"/>
    </source>
</evidence>
<organism evidence="2 3">
    <name type="scientific">Orbilia oligospora</name>
    <name type="common">Nematode-trapping fungus</name>
    <name type="synonym">Arthrobotrys oligospora</name>
    <dbReference type="NCBI Taxonomy" id="2813651"/>
    <lineage>
        <taxon>Eukaryota</taxon>
        <taxon>Fungi</taxon>
        <taxon>Dikarya</taxon>
        <taxon>Ascomycota</taxon>
        <taxon>Pezizomycotina</taxon>
        <taxon>Orbiliomycetes</taxon>
        <taxon>Orbiliales</taxon>
        <taxon>Orbiliaceae</taxon>
        <taxon>Orbilia</taxon>
    </lineage>
</organism>
<name>A0A8H2DP83_ORBOL</name>
<protein>
    <recommendedName>
        <fullName evidence="4">Apple domain-containing protein</fullName>
    </recommendedName>
</protein>
<dbReference type="Proteomes" id="UP000297595">
    <property type="component" value="Unassembled WGS sequence"/>
</dbReference>
<sequence>MRLPRYIYPLPIVVSLLPYLSLINIINAQITVIETVTVRSNSTVTVTRQPLADVTSCGAALPLCKDIITLFSPSFPFASNTTSPSSTELSSVVETSTSTLGVETPTGTPIGFLITTTISGDDYYFSFNINTGIEGGVGVSLVPRTWSGNATRWFLYNGYLRDHKPPSYKFLWLDPGLTSTTPKRKRDSGAVVIYNLNQSYDYDRATENPLDSLRSVSSRYSVRNSVDTTLLLRSSDGVSYSFAAVEEGGVYNVIGVQSDDIGGLGERYIPITLKAAIKALPTSSTITGPKTTGTTTTKTSTSVTTTDTDSISSISGYAGSATGDGVMYIQTSPINLGTPAPVYLKPISPFGGIVNSSSLDTIKPDIQAKMFYGAKGQDGGMILGNLNVTFPYRSVYLDHSGFVVSTVCNGNNSMTVTWESSESGKGAWMFARETWETPVLLISAGSSCPRFSNDTESFLIAGDLQFLEVSGGLTTTTTVATGTFQPLEELIESLSLDVGPASSGVPFDYVPDIGTPNSGNTGLKFVNIGRDFNQRLNQEIGFFDVSTDGGVAAVMEALYPMPSIGTTARTMRMKNMRRRTGNSKRGFFSGLADALARTAAAIAEALAKAAIELLAKVFGDQDGAIAWKTFFTPDSIGRDSLNQRTSTACSSYIRKIGPWGCQVRLWMFLPKTVTTAYAQMSDQISKWGNQLVGQTTYATPGIEVYCVDCYVDLALDVKYSLRSNSTGITEAYAFVKGNMTLQLQIGMNAYWEYVWNGTTKLTTIGLGPINIGKLFQFGPYVDVQFQNDVKLALVGQLLLGFSARWPTVDGRVDFVSVDKGDNYMSGLTSPAVTKILQVYGSVTITWTIGLPVAIAFGVKVDAGKVFQWEKDVRFSVTPRVVVAVTFMESGSASGRLRRDINVFEFDDDDNNKGLMVRPPTDMEVFERQDSSEQYCIGALVSAYTQVIFEFIFGDIATLPLFTWPAVSNPFYLFTPTCLGRWVDVPMCQKSAVASLKADSNREIFCSGIYGWTSKTTTSTVTTREVKTTSGVAMGTTTETVNVLGRLTATHRVYTLTITGYATSRVSAGCTGAASAETLASRAVVTSAPVPVPVSVSVGMDVVERAGISTPSYLKGWNVASLSSACGCLLIAPPGTKVIYETSTTPGGTSTSFSTQWITTSTTITTSNITVETVTRTGVTAIYTTLPAALTQSFPAAQYSLASYIATATADASYTIPFKNYNFEINGEDLASCPCGGSGMTCNWIDTIRTNPSYNMTSTCSNLNDCNTICTNINYIYSATNLCVGTVFYPPPRNLCVFKHKLQGLNFTDAGSVDGCGVEKEIAGVKVRSGVVDFTTQGWLEWRYEYNYTELAVDYQGDPLTFHRMLEGSRVDYFWYLDDGSTIGFNWNYTIAT</sequence>
<proteinExistence type="predicted"/>
<evidence type="ECO:0008006" key="4">
    <source>
        <dbReference type="Google" id="ProtNLM"/>
    </source>
</evidence>
<feature type="region of interest" description="Disordered" evidence="1">
    <location>
        <begin position="285"/>
        <end position="305"/>
    </location>
</feature>
<reference evidence="2 3" key="1">
    <citation type="submission" date="2019-03" db="EMBL/GenBank/DDBJ databases">
        <title>Nematode-trapping fungi genome.</title>
        <authorList>
            <person name="Vidal-Diez De Ulzurrun G."/>
        </authorList>
    </citation>
    <scope>NUCLEOTIDE SEQUENCE [LARGE SCALE GENOMIC DNA]</scope>
    <source>
        <strain evidence="2 3">TWF154</strain>
    </source>
</reference>
<dbReference type="EMBL" id="SOZJ01000010">
    <property type="protein sequence ID" value="TGJ62458.1"/>
    <property type="molecule type" value="Genomic_DNA"/>
</dbReference>
<gene>
    <name evidence="2" type="ORF">EYR41_002437</name>
</gene>
<accession>A0A8H2DP83</accession>
<evidence type="ECO:0000313" key="3">
    <source>
        <dbReference type="Proteomes" id="UP000297595"/>
    </source>
</evidence>
<comment type="caution">
    <text evidence="2">The sequence shown here is derived from an EMBL/GenBank/DDBJ whole genome shotgun (WGS) entry which is preliminary data.</text>
</comment>